<proteinExistence type="predicted"/>
<accession>A0AAD6VPR2</accession>
<feature type="compositionally biased region" description="Basic residues" evidence="3">
    <location>
        <begin position="77"/>
        <end position="88"/>
    </location>
</feature>
<dbReference type="Proteomes" id="UP001219525">
    <property type="component" value="Unassembled WGS sequence"/>
</dbReference>
<evidence type="ECO:0000256" key="3">
    <source>
        <dbReference type="SAM" id="MobiDB-lite"/>
    </source>
</evidence>
<gene>
    <name evidence="5" type="ORF">GGX14DRAFT_591632</name>
</gene>
<sequence>MTRVTNFGIKRTHVQAGFSEAAAVQEPTGSEAVSPESPQPPKKRRKRTKMSQRDGNKVAGETGAAEISPVPPSQKPSTKKPLKTKSNIRRLDRIDERNAATTCFACRSKGHSARECPSSQSGTKPVLGICYRCGSKTHNLARCKKAADPLDPLPFASCFVCSGKGHLASTCPQNKAKGIYPNGGCCKLCGEIDHLAKDCNLREQSLTNNMKDAAVFGVGREAGADEDDFHILKRRKTELDRDEKGDKRLKRLADIKAGVHSGIVKPFGTKVKPKNVVYF</sequence>
<name>A0AAD6VPR2_9AGAR</name>
<dbReference type="PANTHER" id="PTHR46242">
    <property type="entry name" value="ZINC FINGER CCHC DOMAIN-CONTAINING PROTEIN 9 ZCCHC9"/>
    <property type="match status" value="1"/>
</dbReference>
<dbReference type="SMART" id="SM00343">
    <property type="entry name" value="ZnF_C2HC"/>
    <property type="match status" value="4"/>
</dbReference>
<organism evidence="5 6">
    <name type="scientific">Mycena pura</name>
    <dbReference type="NCBI Taxonomy" id="153505"/>
    <lineage>
        <taxon>Eukaryota</taxon>
        <taxon>Fungi</taxon>
        <taxon>Dikarya</taxon>
        <taxon>Basidiomycota</taxon>
        <taxon>Agaricomycotina</taxon>
        <taxon>Agaricomycetes</taxon>
        <taxon>Agaricomycetidae</taxon>
        <taxon>Agaricales</taxon>
        <taxon>Marasmiineae</taxon>
        <taxon>Mycenaceae</taxon>
        <taxon>Mycena</taxon>
    </lineage>
</organism>
<evidence type="ECO:0000256" key="2">
    <source>
        <dbReference type="PROSITE-ProRule" id="PRU00047"/>
    </source>
</evidence>
<reference evidence="5" key="1">
    <citation type="submission" date="2023-03" db="EMBL/GenBank/DDBJ databases">
        <title>Massive genome expansion in bonnet fungi (Mycena s.s.) driven by repeated elements and novel gene families across ecological guilds.</title>
        <authorList>
            <consortium name="Lawrence Berkeley National Laboratory"/>
            <person name="Harder C.B."/>
            <person name="Miyauchi S."/>
            <person name="Viragh M."/>
            <person name="Kuo A."/>
            <person name="Thoen E."/>
            <person name="Andreopoulos B."/>
            <person name="Lu D."/>
            <person name="Skrede I."/>
            <person name="Drula E."/>
            <person name="Henrissat B."/>
            <person name="Morin E."/>
            <person name="Kohler A."/>
            <person name="Barry K."/>
            <person name="LaButti K."/>
            <person name="Morin E."/>
            <person name="Salamov A."/>
            <person name="Lipzen A."/>
            <person name="Mereny Z."/>
            <person name="Hegedus B."/>
            <person name="Baldrian P."/>
            <person name="Stursova M."/>
            <person name="Weitz H."/>
            <person name="Taylor A."/>
            <person name="Grigoriev I.V."/>
            <person name="Nagy L.G."/>
            <person name="Martin F."/>
            <person name="Kauserud H."/>
        </authorList>
    </citation>
    <scope>NUCLEOTIDE SEQUENCE</scope>
    <source>
        <strain evidence="5">9144</strain>
    </source>
</reference>
<evidence type="ECO:0000313" key="5">
    <source>
        <dbReference type="EMBL" id="KAJ7219334.1"/>
    </source>
</evidence>
<keyword evidence="2" id="KW-0863">Zinc-finger</keyword>
<dbReference type="PROSITE" id="PS50158">
    <property type="entry name" value="ZF_CCHC"/>
    <property type="match status" value="2"/>
</dbReference>
<dbReference type="GO" id="GO:0008270">
    <property type="term" value="F:zinc ion binding"/>
    <property type="evidence" value="ECO:0007669"/>
    <property type="project" value="UniProtKB-KW"/>
</dbReference>
<dbReference type="GO" id="GO:0005730">
    <property type="term" value="C:nucleolus"/>
    <property type="evidence" value="ECO:0007669"/>
    <property type="project" value="TreeGrafter"/>
</dbReference>
<keyword evidence="2" id="KW-0862">Zinc</keyword>
<dbReference type="InterPro" id="IPR036875">
    <property type="entry name" value="Znf_CCHC_sf"/>
</dbReference>
<dbReference type="GO" id="GO:0003676">
    <property type="term" value="F:nucleic acid binding"/>
    <property type="evidence" value="ECO:0007669"/>
    <property type="project" value="InterPro"/>
</dbReference>
<evidence type="ECO:0000259" key="4">
    <source>
        <dbReference type="PROSITE" id="PS50158"/>
    </source>
</evidence>
<protein>
    <recommendedName>
        <fullName evidence="4">CCHC-type domain-containing protein</fullName>
    </recommendedName>
</protein>
<feature type="domain" description="CCHC-type" evidence="4">
    <location>
        <begin position="158"/>
        <end position="173"/>
    </location>
</feature>
<feature type="region of interest" description="Disordered" evidence="3">
    <location>
        <begin position="1"/>
        <end position="89"/>
    </location>
</feature>
<dbReference type="AlphaFoldDB" id="A0AAD6VPR2"/>
<dbReference type="InterPro" id="IPR042246">
    <property type="entry name" value="ZCCHC9"/>
</dbReference>
<dbReference type="SUPFAM" id="SSF57756">
    <property type="entry name" value="Retrovirus zinc finger-like domains"/>
    <property type="match status" value="2"/>
</dbReference>
<dbReference type="InterPro" id="IPR001878">
    <property type="entry name" value="Znf_CCHC"/>
</dbReference>
<dbReference type="EMBL" id="JARJCW010000011">
    <property type="protein sequence ID" value="KAJ7219334.1"/>
    <property type="molecule type" value="Genomic_DNA"/>
</dbReference>
<dbReference type="Pfam" id="PF00098">
    <property type="entry name" value="zf-CCHC"/>
    <property type="match status" value="1"/>
</dbReference>
<comment type="caution">
    <text evidence="5">The sequence shown here is derived from an EMBL/GenBank/DDBJ whole genome shotgun (WGS) entry which is preliminary data.</text>
</comment>
<dbReference type="PANTHER" id="PTHR46242:SF1">
    <property type="entry name" value="ZINC FINGER CCHC DOMAIN-CONTAINING PROTEIN 9"/>
    <property type="match status" value="1"/>
</dbReference>
<keyword evidence="2" id="KW-0479">Metal-binding</keyword>
<evidence type="ECO:0000256" key="1">
    <source>
        <dbReference type="ARBA" id="ARBA00022664"/>
    </source>
</evidence>
<feature type="domain" description="CCHC-type" evidence="4">
    <location>
        <begin position="103"/>
        <end position="118"/>
    </location>
</feature>
<feature type="compositionally biased region" description="Basic residues" evidence="3">
    <location>
        <begin position="41"/>
        <end position="50"/>
    </location>
</feature>
<keyword evidence="6" id="KW-1185">Reference proteome</keyword>
<dbReference type="Gene3D" id="4.10.60.10">
    <property type="entry name" value="Zinc finger, CCHC-type"/>
    <property type="match status" value="2"/>
</dbReference>
<dbReference type="GO" id="GO:0006397">
    <property type="term" value="P:mRNA processing"/>
    <property type="evidence" value="ECO:0007669"/>
    <property type="project" value="UniProtKB-KW"/>
</dbReference>
<evidence type="ECO:0000313" key="6">
    <source>
        <dbReference type="Proteomes" id="UP001219525"/>
    </source>
</evidence>
<keyword evidence="1" id="KW-0507">mRNA processing</keyword>